<evidence type="ECO:0000256" key="1">
    <source>
        <dbReference type="ARBA" id="ARBA00001917"/>
    </source>
</evidence>
<dbReference type="InterPro" id="IPR011576">
    <property type="entry name" value="Pyridox_Oxase_N"/>
</dbReference>
<comment type="similarity">
    <text evidence="2">Belongs to the pyridoxamine 5'-phosphate oxidase family.</text>
</comment>
<comment type="cofactor">
    <cofactor evidence="1">
        <name>FMN</name>
        <dbReference type="ChEBI" id="CHEBI:58210"/>
    </cofactor>
</comment>
<feature type="domain" description="Pyridoxamine 5'-phosphate oxidase N-terminal" evidence="6">
    <location>
        <begin position="42"/>
        <end position="161"/>
    </location>
</feature>
<keyword evidence="4" id="KW-0288">FMN</keyword>
<evidence type="ECO:0000313" key="8">
    <source>
        <dbReference type="EMBL" id="RAM62615.1"/>
    </source>
</evidence>
<feature type="domain" description="Pyridoxine 5'-phosphate oxidase dimerisation C-terminal" evidence="7">
    <location>
        <begin position="177"/>
        <end position="217"/>
    </location>
</feature>
<evidence type="ECO:0008006" key="10">
    <source>
        <dbReference type="Google" id="ProtNLM"/>
    </source>
</evidence>
<name>A0ABX9BXE5_9BURK</name>
<dbReference type="Gene3D" id="2.30.110.10">
    <property type="entry name" value="Electron Transport, Fmn-binding Protein, Chain A"/>
    <property type="match status" value="1"/>
</dbReference>
<sequence>MNPLQIQLKSLDVLVGAQADFQPEQAPDEPHLLFLAWLQLALERGVPEPHIVTLSTVDEKGCPDARSVTLLNVDERGWHFAANANSPKGRQMGQQPSAALTFYWAGVARQVRIRGRIATLPAEVGAADYLARPDKSRAAILLGRQSMPLQSPEVMAAAIEQQLAQFSQTPGRIAASWTMYVLEPETVEFWHADKQRLFTRLRYARHAKAWRRELLWP</sequence>
<evidence type="ECO:0000256" key="3">
    <source>
        <dbReference type="ARBA" id="ARBA00022630"/>
    </source>
</evidence>
<gene>
    <name evidence="8" type="ORF">RB24_20080</name>
</gene>
<evidence type="ECO:0000259" key="6">
    <source>
        <dbReference type="Pfam" id="PF01243"/>
    </source>
</evidence>
<evidence type="ECO:0000256" key="5">
    <source>
        <dbReference type="ARBA" id="ARBA00023002"/>
    </source>
</evidence>
<dbReference type="Pfam" id="PF01243">
    <property type="entry name" value="PNPOx_N"/>
    <property type="match status" value="1"/>
</dbReference>
<dbReference type="PANTHER" id="PTHR10851:SF0">
    <property type="entry name" value="PYRIDOXINE-5'-PHOSPHATE OXIDASE"/>
    <property type="match status" value="1"/>
</dbReference>
<evidence type="ECO:0000313" key="9">
    <source>
        <dbReference type="Proteomes" id="UP000248631"/>
    </source>
</evidence>
<keyword evidence="5" id="KW-0560">Oxidoreductase</keyword>
<proteinExistence type="inferred from homology"/>
<evidence type="ECO:0000256" key="4">
    <source>
        <dbReference type="ARBA" id="ARBA00022643"/>
    </source>
</evidence>
<dbReference type="PANTHER" id="PTHR10851">
    <property type="entry name" value="PYRIDOXINE-5-PHOSPHATE OXIDASE"/>
    <property type="match status" value="1"/>
</dbReference>
<dbReference type="InterPro" id="IPR000659">
    <property type="entry name" value="Pyridox_Oxase"/>
</dbReference>
<evidence type="ECO:0000259" key="7">
    <source>
        <dbReference type="Pfam" id="PF10590"/>
    </source>
</evidence>
<keyword evidence="9" id="KW-1185">Reference proteome</keyword>
<dbReference type="NCBIfam" id="NF004231">
    <property type="entry name" value="PRK05679.1"/>
    <property type="match status" value="1"/>
</dbReference>
<dbReference type="Proteomes" id="UP000248631">
    <property type="component" value="Unassembled WGS sequence"/>
</dbReference>
<dbReference type="SUPFAM" id="SSF50475">
    <property type="entry name" value="FMN-binding split barrel"/>
    <property type="match status" value="1"/>
</dbReference>
<keyword evidence="3" id="KW-0285">Flavoprotein</keyword>
<dbReference type="EMBL" id="JUGD01000025">
    <property type="protein sequence ID" value="RAM62615.1"/>
    <property type="molecule type" value="Genomic_DNA"/>
</dbReference>
<reference evidence="8 9" key="1">
    <citation type="submission" date="2014-12" db="EMBL/GenBank/DDBJ databases">
        <title>Complete genome sequence of Herbaspirillum rubrisubalbicans Os38.</title>
        <authorList>
            <person name="Chen M."/>
            <person name="An Q."/>
        </authorList>
    </citation>
    <scope>NUCLEOTIDE SEQUENCE [LARGE SCALE GENOMIC DNA]</scope>
    <source>
        <strain evidence="8 9">Os38</strain>
    </source>
</reference>
<protein>
    <recommendedName>
        <fullName evidence="10">Pyridoxal 5'-phosphate synthase</fullName>
    </recommendedName>
</protein>
<organism evidence="8 9">
    <name type="scientific">Herbaspirillum rubrisubalbicans</name>
    <dbReference type="NCBI Taxonomy" id="80842"/>
    <lineage>
        <taxon>Bacteria</taxon>
        <taxon>Pseudomonadati</taxon>
        <taxon>Pseudomonadota</taxon>
        <taxon>Betaproteobacteria</taxon>
        <taxon>Burkholderiales</taxon>
        <taxon>Oxalobacteraceae</taxon>
        <taxon>Herbaspirillum</taxon>
    </lineage>
</organism>
<dbReference type="InterPro" id="IPR012349">
    <property type="entry name" value="Split_barrel_FMN-bd"/>
</dbReference>
<dbReference type="InterPro" id="IPR019576">
    <property type="entry name" value="Pyridoxamine_oxidase_dimer_C"/>
</dbReference>
<dbReference type="PIRSF" id="PIRSF000190">
    <property type="entry name" value="Pyd_amn-ph_oxd"/>
    <property type="match status" value="1"/>
</dbReference>
<dbReference type="Pfam" id="PF10590">
    <property type="entry name" value="PNP_phzG_C"/>
    <property type="match status" value="1"/>
</dbReference>
<comment type="caution">
    <text evidence="8">The sequence shown here is derived from an EMBL/GenBank/DDBJ whole genome shotgun (WGS) entry which is preliminary data.</text>
</comment>
<evidence type="ECO:0000256" key="2">
    <source>
        <dbReference type="ARBA" id="ARBA00007301"/>
    </source>
</evidence>
<accession>A0ABX9BXE5</accession>
<dbReference type="RefSeq" id="WP_112069518.1">
    <property type="nucleotide sequence ID" value="NZ_JUGD01000025.1"/>
</dbReference>